<reference evidence="2" key="1">
    <citation type="submission" date="2016-06" db="EMBL/GenBank/DDBJ databases">
        <title>Parallel loss of symbiosis genes in relatives of nitrogen-fixing non-legume Parasponia.</title>
        <authorList>
            <person name="Van Velzen R."/>
            <person name="Holmer R."/>
            <person name="Bu F."/>
            <person name="Rutten L."/>
            <person name="Van Zeijl A."/>
            <person name="Liu W."/>
            <person name="Santuari L."/>
            <person name="Cao Q."/>
            <person name="Sharma T."/>
            <person name="Shen D."/>
            <person name="Roswanjaya Y."/>
            <person name="Wardhani T."/>
            <person name="Kalhor M.S."/>
            <person name="Jansen J."/>
            <person name="Van den Hoogen J."/>
            <person name="Gungor B."/>
            <person name="Hartog M."/>
            <person name="Hontelez J."/>
            <person name="Verver J."/>
            <person name="Yang W.-C."/>
            <person name="Schijlen E."/>
            <person name="Repin R."/>
            <person name="Schilthuizen M."/>
            <person name="Schranz E."/>
            <person name="Heidstra R."/>
            <person name="Miyata K."/>
            <person name="Fedorova E."/>
            <person name="Kohlen W."/>
            <person name="Bisseling T."/>
            <person name="Smit S."/>
            <person name="Geurts R."/>
        </authorList>
    </citation>
    <scope>NUCLEOTIDE SEQUENCE [LARGE SCALE GENOMIC DNA]</scope>
    <source>
        <strain evidence="2">cv. RG33-2</strain>
    </source>
</reference>
<organism evidence="1 2">
    <name type="scientific">Trema orientale</name>
    <name type="common">Charcoal tree</name>
    <name type="synonym">Celtis orientalis</name>
    <dbReference type="NCBI Taxonomy" id="63057"/>
    <lineage>
        <taxon>Eukaryota</taxon>
        <taxon>Viridiplantae</taxon>
        <taxon>Streptophyta</taxon>
        <taxon>Embryophyta</taxon>
        <taxon>Tracheophyta</taxon>
        <taxon>Spermatophyta</taxon>
        <taxon>Magnoliopsida</taxon>
        <taxon>eudicotyledons</taxon>
        <taxon>Gunneridae</taxon>
        <taxon>Pentapetalae</taxon>
        <taxon>rosids</taxon>
        <taxon>fabids</taxon>
        <taxon>Rosales</taxon>
        <taxon>Cannabaceae</taxon>
        <taxon>Trema</taxon>
    </lineage>
</organism>
<gene>
    <name evidence="1" type="ORF">TorRG33x02_281960</name>
</gene>
<keyword evidence="2" id="KW-1185">Reference proteome</keyword>
<dbReference type="OrthoDB" id="10472907at2759"/>
<protein>
    <submittedName>
        <fullName evidence="1">Uncharacterized protein</fullName>
    </submittedName>
</protein>
<comment type="caution">
    <text evidence="1">The sequence shown here is derived from an EMBL/GenBank/DDBJ whole genome shotgun (WGS) entry which is preliminary data.</text>
</comment>
<dbReference type="EMBL" id="JXTC01000356">
    <property type="protein sequence ID" value="PON61372.1"/>
    <property type="molecule type" value="Genomic_DNA"/>
</dbReference>
<evidence type="ECO:0000313" key="2">
    <source>
        <dbReference type="Proteomes" id="UP000237000"/>
    </source>
</evidence>
<dbReference type="AlphaFoldDB" id="A0A2P5CK23"/>
<dbReference type="Proteomes" id="UP000237000">
    <property type="component" value="Unassembled WGS sequence"/>
</dbReference>
<dbReference type="InParanoid" id="A0A2P5CK23"/>
<proteinExistence type="predicted"/>
<evidence type="ECO:0000313" key="1">
    <source>
        <dbReference type="EMBL" id="PON61372.1"/>
    </source>
</evidence>
<accession>A0A2P5CK23</accession>
<name>A0A2P5CK23_TREOI</name>
<sequence>MISGHYVTIAGKKKNSRNFRWREVKIEIEHSTRQIMVVQIDDGGRVRVALDPTAAERGGGEIANRLDMIEPQPLILMTLHQPGANVGVKIQELVPGGRHTVDGSDRRHLLERESHGGGGG</sequence>